<name>A0A8A4TF05_SULCO</name>
<accession>A0A8A4TF05</accession>
<protein>
    <submittedName>
        <fullName evidence="1">DUF1579 family protein</fullName>
    </submittedName>
</protein>
<dbReference type="KEGG" id="scor:J3U87_19575"/>
<reference evidence="1" key="1">
    <citation type="submission" date="2021-03" db="EMBL/GenBank/DDBJ databases">
        <title>Acanthopleuribacteraceae sp. M133.</title>
        <authorList>
            <person name="Wang G."/>
        </authorList>
    </citation>
    <scope>NUCLEOTIDE SEQUENCE</scope>
    <source>
        <strain evidence="1">M133</strain>
    </source>
</reference>
<dbReference type="EMBL" id="CP071793">
    <property type="protein sequence ID" value="QTD47794.1"/>
    <property type="molecule type" value="Genomic_DNA"/>
</dbReference>
<gene>
    <name evidence="1" type="ORF">J3U87_19575</name>
</gene>
<evidence type="ECO:0000313" key="2">
    <source>
        <dbReference type="Proteomes" id="UP000663929"/>
    </source>
</evidence>
<evidence type="ECO:0000313" key="1">
    <source>
        <dbReference type="EMBL" id="QTD47794.1"/>
    </source>
</evidence>
<dbReference type="InterPro" id="IPR011473">
    <property type="entry name" value="DUF1579"/>
</dbReference>
<sequence>MRSRSLALAFTAFLLCGWTDPTPTADEVIAKHIEALGGKAAWDKVRTMTLTGTYTGFSMPHPFTLHRRRPHHLFMSFTLGDKPITLGWNGEIAWWINPWYRIDWPVPMGTADTRAMIQETSLATPFLDYRQAGFTVAFQGEKELEGQKGLVLALTRPDGQTESWYLDPETYLHFGRTSMGSDFGQPIAQTTWFSDFRKVGGLQLPYLIEWEFRTRHRVMEVDEITLNPEWKSDPFDLPFPEAMNPLKHLIGTWLVDVQTRNSPNAQWQSSTSSSTIVAELGGTALEERIRFGTEPAIRYRRWFTFDRTRNLFRVVQVDDFTTQAAVLEGTFGENGLRLDNLATNSAWKAFDKTFHTRVVISEVGKDGFSLTMAQSEDGGENWLETARLKYRRSEGRASSH</sequence>
<keyword evidence="2" id="KW-1185">Reference proteome</keyword>
<organism evidence="1 2">
    <name type="scientific">Sulfidibacter corallicola</name>
    <dbReference type="NCBI Taxonomy" id="2818388"/>
    <lineage>
        <taxon>Bacteria</taxon>
        <taxon>Pseudomonadati</taxon>
        <taxon>Acidobacteriota</taxon>
        <taxon>Holophagae</taxon>
        <taxon>Acanthopleuribacterales</taxon>
        <taxon>Acanthopleuribacteraceae</taxon>
        <taxon>Sulfidibacter</taxon>
    </lineage>
</organism>
<dbReference type="RefSeq" id="WP_237377460.1">
    <property type="nucleotide sequence ID" value="NZ_CP071793.1"/>
</dbReference>
<dbReference type="AlphaFoldDB" id="A0A8A4TF05"/>
<dbReference type="Pfam" id="PF07617">
    <property type="entry name" value="DUF1579"/>
    <property type="match status" value="1"/>
</dbReference>
<proteinExistence type="predicted"/>
<dbReference type="Proteomes" id="UP000663929">
    <property type="component" value="Chromosome"/>
</dbReference>